<gene>
    <name evidence="1" type="ORF">UFOPK2328_00413</name>
</gene>
<protein>
    <submittedName>
        <fullName evidence="1">Unannotated protein</fullName>
    </submittedName>
</protein>
<dbReference type="AlphaFoldDB" id="A0A6J6M606"/>
<proteinExistence type="predicted"/>
<accession>A0A6J6M606</accession>
<sequence length="122" mass="13343">MKRTLAVVIGLAISATLGVVPANAATCSASDTESIRSLFVPVIRLSAHQGRNVEENHEVVSSIGKIKRSLTSPKLKKSLRALKEVIREGELNQGSTDFWGYREGSAWKTYKTALTITQKDRC</sequence>
<reference evidence="1" key="1">
    <citation type="submission" date="2020-05" db="EMBL/GenBank/DDBJ databases">
        <authorList>
            <person name="Chiriac C."/>
            <person name="Salcher M."/>
            <person name="Ghai R."/>
            <person name="Kavagutti S V."/>
        </authorList>
    </citation>
    <scope>NUCLEOTIDE SEQUENCE</scope>
</reference>
<name>A0A6J6M606_9ZZZZ</name>
<evidence type="ECO:0000313" key="1">
    <source>
        <dbReference type="EMBL" id="CAB4668304.1"/>
    </source>
</evidence>
<dbReference type="EMBL" id="CAEZWX010000041">
    <property type="protein sequence ID" value="CAB4668304.1"/>
    <property type="molecule type" value="Genomic_DNA"/>
</dbReference>
<organism evidence="1">
    <name type="scientific">freshwater metagenome</name>
    <dbReference type="NCBI Taxonomy" id="449393"/>
    <lineage>
        <taxon>unclassified sequences</taxon>
        <taxon>metagenomes</taxon>
        <taxon>ecological metagenomes</taxon>
    </lineage>
</organism>